<dbReference type="InterPro" id="IPR052927">
    <property type="entry name" value="DCC_oxidoreductase"/>
</dbReference>
<dbReference type="InterPro" id="IPR007263">
    <property type="entry name" value="DCC1-like"/>
</dbReference>
<accession>A0A1D7QVF3</accession>
<dbReference type="Pfam" id="PF04134">
    <property type="entry name" value="DCC1-like"/>
    <property type="match status" value="1"/>
</dbReference>
<organism evidence="1 2">
    <name type="scientific">Salisediminibacterium beveridgei</name>
    <dbReference type="NCBI Taxonomy" id="632773"/>
    <lineage>
        <taxon>Bacteria</taxon>
        <taxon>Bacillati</taxon>
        <taxon>Bacillota</taxon>
        <taxon>Bacilli</taxon>
        <taxon>Bacillales</taxon>
        <taxon>Bacillaceae</taxon>
        <taxon>Salisediminibacterium</taxon>
    </lineage>
</organism>
<dbReference type="PANTHER" id="PTHR33639:SF2">
    <property type="entry name" value="DUF393 DOMAIN-CONTAINING PROTEIN"/>
    <property type="match status" value="1"/>
</dbReference>
<dbReference type="Proteomes" id="UP000094463">
    <property type="component" value="Chromosome"/>
</dbReference>
<protein>
    <recommendedName>
        <fullName evidence="3">Thiol-disulfide oxidoreductase DCC</fullName>
    </recommendedName>
</protein>
<evidence type="ECO:0000313" key="1">
    <source>
        <dbReference type="EMBL" id="AOM82991.1"/>
    </source>
</evidence>
<dbReference type="RefSeq" id="WP_069365017.1">
    <property type="nucleotide sequence ID" value="NZ_CP012502.1"/>
</dbReference>
<proteinExistence type="predicted"/>
<sequence length="135" mass="15387">MTKVMLYDGSCNLCHHGVQFILENEQDTDIHFASLEGSIGQSFKNSHPELNSLDAVLILNTETSVIHSGSQAVIEISRHLKSPWHLIQLIRFVPLPIRQAVYREVAKSRYRIFGQTESCILPNQETRLRFLDIGQ</sequence>
<dbReference type="KEGG" id="bbev:BBEV_1630"/>
<evidence type="ECO:0000313" key="2">
    <source>
        <dbReference type="Proteomes" id="UP000094463"/>
    </source>
</evidence>
<dbReference type="EMBL" id="CP012502">
    <property type="protein sequence ID" value="AOM82991.1"/>
    <property type="molecule type" value="Genomic_DNA"/>
</dbReference>
<dbReference type="GO" id="GO:0015035">
    <property type="term" value="F:protein-disulfide reductase activity"/>
    <property type="evidence" value="ECO:0007669"/>
    <property type="project" value="InterPro"/>
</dbReference>
<keyword evidence="2" id="KW-1185">Reference proteome</keyword>
<dbReference type="PANTHER" id="PTHR33639">
    <property type="entry name" value="THIOL-DISULFIDE OXIDOREDUCTASE DCC"/>
    <property type="match status" value="1"/>
</dbReference>
<evidence type="ECO:0008006" key="3">
    <source>
        <dbReference type="Google" id="ProtNLM"/>
    </source>
</evidence>
<reference evidence="1 2" key="1">
    <citation type="submission" date="2015-08" db="EMBL/GenBank/DDBJ databases">
        <title>The complete genome sequence of Bacillus beveridgei MLTeJB.</title>
        <authorList>
            <person name="Hanson T.E."/>
            <person name="Mesa C."/>
            <person name="Basesman S.M."/>
            <person name="Oremland R.S."/>
        </authorList>
    </citation>
    <scope>NUCLEOTIDE SEQUENCE [LARGE SCALE GENOMIC DNA]</scope>
    <source>
        <strain evidence="1 2">MLTeJB</strain>
    </source>
</reference>
<dbReference type="AlphaFoldDB" id="A0A1D7QVF3"/>
<name>A0A1D7QVF3_9BACI</name>
<gene>
    <name evidence="1" type="ORF">BBEV_1630</name>
</gene>